<comment type="caution">
    <text evidence="2">The sequence shown here is derived from an EMBL/GenBank/DDBJ whole genome shotgun (WGS) entry which is preliminary data.</text>
</comment>
<feature type="region of interest" description="Disordered" evidence="1">
    <location>
        <begin position="1"/>
        <end position="20"/>
    </location>
</feature>
<organism evidence="2 3">
    <name type="scientific">Vanilla planifolia</name>
    <name type="common">Vanilla</name>
    <dbReference type="NCBI Taxonomy" id="51239"/>
    <lineage>
        <taxon>Eukaryota</taxon>
        <taxon>Viridiplantae</taxon>
        <taxon>Streptophyta</taxon>
        <taxon>Embryophyta</taxon>
        <taxon>Tracheophyta</taxon>
        <taxon>Spermatophyta</taxon>
        <taxon>Magnoliopsida</taxon>
        <taxon>Liliopsida</taxon>
        <taxon>Asparagales</taxon>
        <taxon>Orchidaceae</taxon>
        <taxon>Vanilloideae</taxon>
        <taxon>Vanilleae</taxon>
        <taxon>Vanilla</taxon>
    </lineage>
</organism>
<name>A0A835UZD8_VANPL</name>
<proteinExistence type="predicted"/>
<protein>
    <submittedName>
        <fullName evidence="2">Uncharacterized protein</fullName>
    </submittedName>
</protein>
<dbReference type="AlphaFoldDB" id="A0A835UZD8"/>
<gene>
    <name evidence="2" type="ORF">HPP92_012794</name>
</gene>
<dbReference type="EMBL" id="JADCNM010000006">
    <property type="protein sequence ID" value="KAG0478075.1"/>
    <property type="molecule type" value="Genomic_DNA"/>
</dbReference>
<accession>A0A835UZD8</accession>
<sequence length="90" mass="9849">MAGGPPFDPLETRTKESDVTRVNIDHQAPRKAVVGSPFELRNLTHGCSSGFVEVPRTLRLCAAHPDFKSAMTYTALWREKSAVILALRAG</sequence>
<evidence type="ECO:0000313" key="3">
    <source>
        <dbReference type="Proteomes" id="UP000639772"/>
    </source>
</evidence>
<evidence type="ECO:0000313" key="2">
    <source>
        <dbReference type="EMBL" id="KAG0478075.1"/>
    </source>
</evidence>
<dbReference type="Proteomes" id="UP000639772">
    <property type="component" value="Chromosome 6"/>
</dbReference>
<feature type="compositionally biased region" description="Basic and acidic residues" evidence="1">
    <location>
        <begin position="10"/>
        <end position="20"/>
    </location>
</feature>
<reference evidence="2 3" key="1">
    <citation type="journal article" date="2020" name="Nat. Food">
        <title>A phased Vanilla planifolia genome enables genetic improvement of flavour and production.</title>
        <authorList>
            <person name="Hasing T."/>
            <person name="Tang H."/>
            <person name="Brym M."/>
            <person name="Khazi F."/>
            <person name="Huang T."/>
            <person name="Chambers A.H."/>
        </authorList>
    </citation>
    <scope>NUCLEOTIDE SEQUENCE [LARGE SCALE GENOMIC DNA]</scope>
    <source>
        <tissue evidence="2">Leaf</tissue>
    </source>
</reference>
<evidence type="ECO:0000256" key="1">
    <source>
        <dbReference type="SAM" id="MobiDB-lite"/>
    </source>
</evidence>